<dbReference type="HOGENOM" id="CLU_120522_2_0_0"/>
<protein>
    <recommendedName>
        <fullName evidence="1">DUF6036 domain-containing protein</fullName>
    </recommendedName>
</protein>
<dbReference type="InterPro" id="IPR045792">
    <property type="entry name" value="DUF6036"/>
</dbReference>
<dbReference type="SUPFAM" id="SSF81301">
    <property type="entry name" value="Nucleotidyltransferase"/>
    <property type="match status" value="1"/>
</dbReference>
<dbReference type="InterPro" id="IPR043519">
    <property type="entry name" value="NT_sf"/>
</dbReference>
<dbReference type="Pfam" id="PF19502">
    <property type="entry name" value="DUF6036"/>
    <property type="match status" value="1"/>
</dbReference>
<feature type="domain" description="DUF6036" evidence="1">
    <location>
        <begin position="4"/>
        <end position="144"/>
    </location>
</feature>
<reference evidence="2 3" key="1">
    <citation type="submission" date="2012-06" db="EMBL/GenBank/DDBJ databases">
        <title>Complete genome of Terriglobus roseus DSM 18391.</title>
        <authorList>
            <consortium name="US DOE Joint Genome Institute (JGI-PGF)"/>
            <person name="Lucas S."/>
            <person name="Copeland A."/>
            <person name="Lapidus A."/>
            <person name="Glavina del Rio T."/>
            <person name="Dalin E."/>
            <person name="Tice H."/>
            <person name="Bruce D."/>
            <person name="Goodwin L."/>
            <person name="Pitluck S."/>
            <person name="Peters L."/>
            <person name="Mikhailova N."/>
            <person name="Munk A.C.C."/>
            <person name="Kyrpides N."/>
            <person name="Mavromatis K."/>
            <person name="Ivanova N."/>
            <person name="Brettin T."/>
            <person name="Detter J.C."/>
            <person name="Han C."/>
            <person name="Larimer F."/>
            <person name="Land M."/>
            <person name="Hauser L."/>
            <person name="Markowitz V."/>
            <person name="Cheng J.-F."/>
            <person name="Hugenholtz P."/>
            <person name="Woyke T."/>
            <person name="Wu D."/>
            <person name="Brambilla E."/>
            <person name="Klenk H.-P."/>
            <person name="Eisen J.A."/>
        </authorList>
    </citation>
    <scope>NUCLEOTIDE SEQUENCE [LARGE SCALE GENOMIC DNA]</scope>
    <source>
        <strain evidence="3">DSM 18391 / NRRL B-41598 / KBS 63</strain>
    </source>
</reference>
<dbReference type="RefSeq" id="WP_014785177.1">
    <property type="nucleotide sequence ID" value="NC_018014.1"/>
</dbReference>
<dbReference type="AlphaFoldDB" id="I3ZEE0"/>
<dbReference type="KEGG" id="trs:Terro_1299"/>
<dbReference type="STRING" id="926566.Terro_1299"/>
<evidence type="ECO:0000313" key="3">
    <source>
        <dbReference type="Proteomes" id="UP000006056"/>
    </source>
</evidence>
<dbReference type="Proteomes" id="UP000006056">
    <property type="component" value="Chromosome"/>
</dbReference>
<keyword evidence="3" id="KW-1185">Reference proteome</keyword>
<sequence>MKLDKDFQDLLSVFNAHNVRYLVVGGMAFSFHAEPRGTKDADVWIEASRENGRAVYQALAEYGAPIAGIDPDEFLDGKTFFQFGVAPNRVDIMQAIEAVEFSEAWPRRQEGRSADGVSFHVISKEDLIVNKSAVGRLQDLADVERLRDFDD</sequence>
<proteinExistence type="predicted"/>
<evidence type="ECO:0000259" key="1">
    <source>
        <dbReference type="Pfam" id="PF19502"/>
    </source>
</evidence>
<organism evidence="2 3">
    <name type="scientific">Terriglobus roseus (strain DSM 18391 / NRRL B-41598 / KBS 63)</name>
    <dbReference type="NCBI Taxonomy" id="926566"/>
    <lineage>
        <taxon>Bacteria</taxon>
        <taxon>Pseudomonadati</taxon>
        <taxon>Acidobacteriota</taxon>
        <taxon>Terriglobia</taxon>
        <taxon>Terriglobales</taxon>
        <taxon>Acidobacteriaceae</taxon>
        <taxon>Terriglobus</taxon>
    </lineage>
</organism>
<dbReference type="eggNOG" id="COG4914">
    <property type="taxonomic scope" value="Bacteria"/>
</dbReference>
<dbReference type="EMBL" id="CP003379">
    <property type="protein sequence ID" value="AFL87608.1"/>
    <property type="molecule type" value="Genomic_DNA"/>
</dbReference>
<dbReference type="Gene3D" id="3.30.460.40">
    <property type="match status" value="1"/>
</dbReference>
<dbReference type="OrthoDB" id="121150at2"/>
<name>I3ZEE0_TERRK</name>
<evidence type="ECO:0000313" key="2">
    <source>
        <dbReference type="EMBL" id="AFL87608.1"/>
    </source>
</evidence>
<gene>
    <name evidence="2" type="ordered locus">Terro_1299</name>
</gene>
<accession>I3ZEE0</accession>